<evidence type="ECO:0000256" key="4">
    <source>
        <dbReference type="ARBA" id="ARBA00011897"/>
    </source>
</evidence>
<dbReference type="Gene3D" id="3.40.50.1820">
    <property type="entry name" value="alpha/beta hydrolase"/>
    <property type="match status" value="1"/>
</dbReference>
<dbReference type="Pfam" id="PF00326">
    <property type="entry name" value="Peptidase_S9"/>
    <property type="match status" value="1"/>
</dbReference>
<dbReference type="PANTHER" id="PTHR42881:SF2">
    <property type="entry name" value="PROLYL ENDOPEPTIDASE"/>
    <property type="match status" value="1"/>
</dbReference>
<keyword evidence="9" id="KW-0720">Serine protease</keyword>
<dbReference type="InterPro" id="IPR029058">
    <property type="entry name" value="AB_hydrolase_fold"/>
</dbReference>
<dbReference type="SUPFAM" id="SSF50993">
    <property type="entry name" value="Peptidase/esterase 'gauge' domain"/>
    <property type="match status" value="1"/>
</dbReference>
<evidence type="ECO:0000256" key="7">
    <source>
        <dbReference type="ARBA" id="ARBA00022764"/>
    </source>
</evidence>
<dbReference type="RefSeq" id="WP_076731620.1">
    <property type="nucleotide sequence ID" value="NZ_CP019352.1"/>
</dbReference>
<dbReference type="EC" id="3.4.21.26" evidence="4"/>
<dbReference type="KEGG" id="lvn:BWR22_01190"/>
<dbReference type="Pfam" id="PF02897">
    <property type="entry name" value="Peptidase_S9_N"/>
    <property type="match status" value="1"/>
</dbReference>
<evidence type="ECO:0000256" key="2">
    <source>
        <dbReference type="ARBA" id="ARBA00004418"/>
    </source>
</evidence>
<evidence type="ECO:0000256" key="3">
    <source>
        <dbReference type="ARBA" id="ARBA00005228"/>
    </source>
</evidence>
<dbReference type="Gene3D" id="2.130.10.120">
    <property type="entry name" value="Prolyl oligopeptidase, N-terminal domain"/>
    <property type="match status" value="1"/>
</dbReference>
<comment type="catalytic activity">
    <reaction evidence="1">
        <text>Hydrolysis of Pro-|-Xaa &gt;&gt; Ala-|-Xaa in oligopeptides.</text>
        <dbReference type="EC" id="3.4.21.26"/>
    </reaction>
</comment>
<keyword evidence="15" id="KW-1185">Reference proteome</keyword>
<evidence type="ECO:0000256" key="1">
    <source>
        <dbReference type="ARBA" id="ARBA00001070"/>
    </source>
</evidence>
<evidence type="ECO:0000256" key="6">
    <source>
        <dbReference type="ARBA" id="ARBA00022729"/>
    </source>
</evidence>
<dbReference type="GO" id="GO:0070012">
    <property type="term" value="F:oligopeptidase activity"/>
    <property type="evidence" value="ECO:0007669"/>
    <property type="project" value="TreeGrafter"/>
</dbReference>
<comment type="subcellular location">
    <subcellularLocation>
        <location evidence="2">Periplasm</location>
    </subcellularLocation>
</comment>
<organism evidence="14 15">
    <name type="scientific">Lacinutrix venerupis</name>
    <dbReference type="NCBI Taxonomy" id="1486034"/>
    <lineage>
        <taxon>Bacteria</taxon>
        <taxon>Pseudomonadati</taxon>
        <taxon>Bacteroidota</taxon>
        <taxon>Flavobacteriia</taxon>
        <taxon>Flavobacteriales</taxon>
        <taxon>Flavobacteriaceae</taxon>
        <taxon>Lacinutrix</taxon>
    </lineage>
</organism>
<dbReference type="InterPro" id="IPR023302">
    <property type="entry name" value="Pept_S9A_N"/>
</dbReference>
<sequence>MKKLAICLITLSIIMSCKEEQKSKKEITLNYPETHKTDTVDTYFGTEVKDPYRWLEDDRSEETMAWVKAQNKTTYGYLDNIPFRNELKDRLTKLWNYEKIGAPFKEGDYTYFSKNTGLQNQYVIYRYKTGEDPKTATVFLDPNSFSDDGTTSLGGTSFSKDGKILAYAISEGGSDWRKILIMNTETKEIIEDTIVDVKFSGMSWYKNEGFYYSSYDKPKGSELSAKTDQHKVYYHKLGTSQKDDKVIYGATPEEKHRYIYASVTEDNNYLLISPRTSTSGNKLYIKDLTKTNAPLIEVIGNTDSDTYLLENVGSKLYLVTNLNAPNQKIVTVDASNPTPENWVDFIPETKNVLSPSTAGGYIFTNYMVDAVSQIFQYDYSGKLVREVKLPSIGTAGGFGAKKEDKELYYSFTNYVTPNNIYKYNIENGTSELYKKSSIDFNYDDYESTQVFYSSKDGTKIPMIITHKKGIELNGKNPTILYGYGGFNISLTPSFSIVNAVWMEQGGIYAVANLRGGGEYGKEWHDAGTQLKKQNVFDDFIAAAEYLITKNYTTSEYLAIKGGSNGGLLVGATMTQRPDLMKVALPAVGVLDMLRYHTFTAGAGWAYDYGTAEDNKEMFEYLKNYSPVHNVKEGIQYPATLITTGDHDDRVVPAHSFKFAAELQAKQSGDNPTLIRIETDAGHGAGTPVSKTIEQAADVFGFTLYNMGYNVLPSKTKDEFKD</sequence>
<evidence type="ECO:0000259" key="13">
    <source>
        <dbReference type="Pfam" id="PF02897"/>
    </source>
</evidence>
<evidence type="ECO:0000256" key="8">
    <source>
        <dbReference type="ARBA" id="ARBA00022801"/>
    </source>
</evidence>
<evidence type="ECO:0000313" key="15">
    <source>
        <dbReference type="Proteomes" id="UP000187506"/>
    </source>
</evidence>
<evidence type="ECO:0000256" key="5">
    <source>
        <dbReference type="ARBA" id="ARBA00022670"/>
    </source>
</evidence>
<name>A0AAC9LKC2_9FLAO</name>
<feature type="domain" description="Peptidase S9A N-terminal" evidence="13">
    <location>
        <begin position="32"/>
        <end position="435"/>
    </location>
</feature>
<dbReference type="FunFam" id="3.40.50.1820:FF:000005">
    <property type="entry name" value="Prolyl endopeptidase"/>
    <property type="match status" value="1"/>
</dbReference>
<evidence type="ECO:0000259" key="12">
    <source>
        <dbReference type="Pfam" id="PF00326"/>
    </source>
</evidence>
<dbReference type="GO" id="GO:0004252">
    <property type="term" value="F:serine-type endopeptidase activity"/>
    <property type="evidence" value="ECO:0007669"/>
    <property type="project" value="UniProtKB-EC"/>
</dbReference>
<dbReference type="AlphaFoldDB" id="A0AAC9LKC2"/>
<dbReference type="PROSITE" id="PS51257">
    <property type="entry name" value="PROKAR_LIPOPROTEIN"/>
    <property type="match status" value="1"/>
</dbReference>
<dbReference type="InterPro" id="IPR002470">
    <property type="entry name" value="Peptidase_S9A"/>
</dbReference>
<evidence type="ECO:0000256" key="9">
    <source>
        <dbReference type="ARBA" id="ARBA00022825"/>
    </source>
</evidence>
<dbReference type="Proteomes" id="UP000187506">
    <property type="component" value="Chromosome"/>
</dbReference>
<feature type="domain" description="Peptidase S9 prolyl oligopeptidase catalytic" evidence="12">
    <location>
        <begin position="492"/>
        <end position="706"/>
    </location>
</feature>
<dbReference type="GO" id="GO:0006508">
    <property type="term" value="P:proteolysis"/>
    <property type="evidence" value="ECO:0007669"/>
    <property type="project" value="UniProtKB-KW"/>
</dbReference>
<keyword evidence="7" id="KW-0574">Periplasm</keyword>
<dbReference type="EMBL" id="CP019352">
    <property type="protein sequence ID" value="APX98976.1"/>
    <property type="molecule type" value="Genomic_DNA"/>
</dbReference>
<keyword evidence="6" id="KW-0732">Signal</keyword>
<dbReference type="PROSITE" id="PS00708">
    <property type="entry name" value="PRO_ENDOPEP_SER"/>
    <property type="match status" value="1"/>
</dbReference>
<dbReference type="GO" id="GO:0042597">
    <property type="term" value="C:periplasmic space"/>
    <property type="evidence" value="ECO:0007669"/>
    <property type="project" value="UniProtKB-SubCell"/>
</dbReference>
<dbReference type="GO" id="GO:0005829">
    <property type="term" value="C:cytosol"/>
    <property type="evidence" value="ECO:0007669"/>
    <property type="project" value="TreeGrafter"/>
</dbReference>
<dbReference type="InterPro" id="IPR051167">
    <property type="entry name" value="Prolyl_oligopep/macrocyclase"/>
</dbReference>
<proteinExistence type="inferred from homology"/>
<reference evidence="14 15" key="1">
    <citation type="submission" date="2017-01" db="EMBL/GenBank/DDBJ databases">
        <title>Complete genome of Lacinutrix venerupis DOK2-8 isolated from seawater in Dokdo.</title>
        <authorList>
            <person name="Chi W.-J."/>
            <person name="Kim J.H."/>
        </authorList>
    </citation>
    <scope>NUCLEOTIDE SEQUENCE [LARGE SCALE GENOMIC DNA]</scope>
    <source>
        <strain evidence="14 15">DOK2-8</strain>
    </source>
</reference>
<gene>
    <name evidence="14" type="ORF">BWR22_01190</name>
</gene>
<evidence type="ECO:0000313" key="14">
    <source>
        <dbReference type="EMBL" id="APX98976.1"/>
    </source>
</evidence>
<comment type="function">
    <text evidence="10">Cleaves peptide bonds on the C-terminal side of prolyl residues within peptides that are up to approximately 30 amino acids long. Has an absolute requirement for an X-Pro bond in the trans configuration immediately preceding the Pro-Y scissible bond.</text>
</comment>
<comment type="similarity">
    <text evidence="3">Belongs to the peptidase S9A family.</text>
</comment>
<dbReference type="InterPro" id="IPR002471">
    <property type="entry name" value="Pept_S9_AS"/>
</dbReference>
<dbReference type="SUPFAM" id="SSF53474">
    <property type="entry name" value="alpha/beta-Hydrolases"/>
    <property type="match status" value="1"/>
</dbReference>
<dbReference type="PRINTS" id="PR00862">
    <property type="entry name" value="PROLIGOPTASE"/>
</dbReference>
<keyword evidence="5" id="KW-0645">Protease</keyword>
<keyword evidence="8" id="KW-0378">Hydrolase</keyword>
<accession>A0AAC9LKC2</accession>
<dbReference type="InterPro" id="IPR001375">
    <property type="entry name" value="Peptidase_S9_cat"/>
</dbReference>
<evidence type="ECO:0000256" key="11">
    <source>
        <dbReference type="ARBA" id="ARBA00081187"/>
    </source>
</evidence>
<dbReference type="PANTHER" id="PTHR42881">
    <property type="entry name" value="PROLYL ENDOPEPTIDASE"/>
    <property type="match status" value="1"/>
</dbReference>
<protein>
    <recommendedName>
        <fullName evidence="4">prolyl oligopeptidase</fullName>
        <ecNumber evidence="4">3.4.21.26</ecNumber>
    </recommendedName>
    <alternativeName>
        <fullName evidence="11">Proline-specific endopeptidase</fullName>
    </alternativeName>
</protein>
<evidence type="ECO:0000256" key="10">
    <source>
        <dbReference type="ARBA" id="ARBA00060121"/>
    </source>
</evidence>